<gene>
    <name evidence="2" type="ORF">ODALV1_LOCUS6260</name>
</gene>
<comment type="caution">
    <text evidence="2">The sequence shown here is derived from an EMBL/GenBank/DDBJ whole genome shotgun (WGS) entry which is preliminary data.</text>
</comment>
<proteinExistence type="predicted"/>
<dbReference type="EMBL" id="CAXLJM020000019">
    <property type="protein sequence ID" value="CAL8085879.1"/>
    <property type="molecule type" value="Genomic_DNA"/>
</dbReference>
<feature type="region of interest" description="Disordered" evidence="1">
    <location>
        <begin position="1"/>
        <end position="26"/>
    </location>
</feature>
<accession>A0ABP1Q3I3</accession>
<organism evidence="2 3">
    <name type="scientific">Orchesella dallaii</name>
    <dbReference type="NCBI Taxonomy" id="48710"/>
    <lineage>
        <taxon>Eukaryota</taxon>
        <taxon>Metazoa</taxon>
        <taxon>Ecdysozoa</taxon>
        <taxon>Arthropoda</taxon>
        <taxon>Hexapoda</taxon>
        <taxon>Collembola</taxon>
        <taxon>Entomobryomorpha</taxon>
        <taxon>Entomobryoidea</taxon>
        <taxon>Orchesellidae</taxon>
        <taxon>Orchesellinae</taxon>
        <taxon>Orchesella</taxon>
    </lineage>
</organism>
<evidence type="ECO:0000256" key="1">
    <source>
        <dbReference type="SAM" id="MobiDB-lite"/>
    </source>
</evidence>
<feature type="compositionally biased region" description="Basic and acidic residues" evidence="1">
    <location>
        <begin position="317"/>
        <end position="329"/>
    </location>
</feature>
<name>A0ABP1Q3I3_9HEXA</name>
<evidence type="ECO:0000313" key="3">
    <source>
        <dbReference type="Proteomes" id="UP001642540"/>
    </source>
</evidence>
<protein>
    <submittedName>
        <fullName evidence="2">Uncharacterized protein</fullName>
    </submittedName>
</protein>
<feature type="region of interest" description="Disordered" evidence="1">
    <location>
        <begin position="317"/>
        <end position="341"/>
    </location>
</feature>
<sequence>MRHKRTTASTVYRPNRFTGPGGNKLRGKRWKDVLAAAAKFEAQQERENKKRLELNQTGNVNAAQASELNRMESTDAEGRSQVTQSESAIVTNQIEQENVRGDAEAQTCPINIQDSGRDSSSNSEVQFLGEVGVQAGEEKRLNILDWNRIDDFQRFLDSLPPLPAGVQKDFPLENLEEPVAHCSTTLSPLSNIKLRTSAFSVISNDAAPSQVNRMKAGEKSNEELGNENTLLKSWVSELVSQEVGKLTQEMSKLTQGMGKLMQKLSKQGQEMQATLKADQKIFLRSLKHIKERQDGLNKVRDRQDTVAQVLRTEIQSRQEDGSEIRDRMEGSNQNCSNGQRHRTPAISLPSFQLPKQQSQFKRRVPAQNTMKFKNFPPKRMTKLGPPLITKKTESITVGGTTSTPLPAILASAIPPPTMSLSSYRSLRNRRVKKAVYVPLPRIDKQPVLHDKKSVGK</sequence>
<keyword evidence="3" id="KW-1185">Reference proteome</keyword>
<dbReference type="Proteomes" id="UP001642540">
    <property type="component" value="Unassembled WGS sequence"/>
</dbReference>
<reference evidence="2 3" key="1">
    <citation type="submission" date="2024-08" db="EMBL/GenBank/DDBJ databases">
        <authorList>
            <person name="Cucini C."/>
            <person name="Frati F."/>
        </authorList>
    </citation>
    <scope>NUCLEOTIDE SEQUENCE [LARGE SCALE GENOMIC DNA]</scope>
</reference>
<evidence type="ECO:0000313" key="2">
    <source>
        <dbReference type="EMBL" id="CAL8085879.1"/>
    </source>
</evidence>